<evidence type="ECO:0008006" key="3">
    <source>
        <dbReference type="Google" id="ProtNLM"/>
    </source>
</evidence>
<sequence>MTFRSAIYAGHVVHTRHRPHAHSMRYRVFSLLLDLDELPLLDKAFRFFGYNRRAVFSFHDGDHGVGEAGGLKDWVAQHLADAGIAVRKDDLRVDMLCYPRIFGYVFNPLTVYFCHDRNDERLVAILYEVRNTFHERHTYVIPTDGSEAGAIRHSCAKEMYVSPFVPMECTYDFRIQPPDEKVLVAINEKDTQGELLFASFAGKRSPLTDKALLRALLSYPLMTLKIMGAIHWEALLLWVKGNPIYRHKAARSRIASSVILDGGIAGAKMGGIKDEPR</sequence>
<evidence type="ECO:0000313" key="2">
    <source>
        <dbReference type="Proteomes" id="UP000035017"/>
    </source>
</evidence>
<dbReference type="EMBL" id="JXQV01000011">
    <property type="protein sequence ID" value="KIQ02182.1"/>
    <property type="molecule type" value="Genomic_DNA"/>
</dbReference>
<name>A0A0D0KV37_AGRTU</name>
<proteinExistence type="predicted"/>
<dbReference type="Proteomes" id="UP000035017">
    <property type="component" value="Unassembled WGS sequence"/>
</dbReference>
<evidence type="ECO:0000313" key="1">
    <source>
        <dbReference type="EMBL" id="KIQ02182.1"/>
    </source>
</evidence>
<protein>
    <recommendedName>
        <fullName evidence="3">DUF1365 domain-containing protein</fullName>
    </recommendedName>
</protein>
<dbReference type="AlphaFoldDB" id="A0A0D0KV37"/>
<dbReference type="OrthoDB" id="9778801at2"/>
<comment type="caution">
    <text evidence="1">The sequence shown here is derived from an EMBL/GenBank/DDBJ whole genome shotgun (WGS) entry which is preliminary data.</text>
</comment>
<dbReference type="Pfam" id="PF07103">
    <property type="entry name" value="DUF1365"/>
    <property type="match status" value="1"/>
</dbReference>
<organism evidence="1 2">
    <name type="scientific">Agrobacterium tumefaciens</name>
    <dbReference type="NCBI Taxonomy" id="358"/>
    <lineage>
        <taxon>Bacteria</taxon>
        <taxon>Pseudomonadati</taxon>
        <taxon>Pseudomonadota</taxon>
        <taxon>Alphaproteobacteria</taxon>
        <taxon>Hyphomicrobiales</taxon>
        <taxon>Rhizobiaceae</taxon>
        <taxon>Rhizobium/Agrobacterium group</taxon>
        <taxon>Agrobacterium</taxon>
        <taxon>Agrobacterium tumefaciens complex</taxon>
    </lineage>
</organism>
<dbReference type="PANTHER" id="PTHR33973">
    <property type="entry name" value="OS07G0153300 PROTEIN"/>
    <property type="match status" value="1"/>
</dbReference>
<dbReference type="PANTHER" id="PTHR33973:SF4">
    <property type="entry name" value="OS07G0153300 PROTEIN"/>
    <property type="match status" value="1"/>
</dbReference>
<reference evidence="1 2" key="1">
    <citation type="submission" date="2014-12" db="EMBL/GenBank/DDBJ databases">
        <title>16Stimator: statistical estimation of ribosomal gene copy numbers from draft genome assemblies.</title>
        <authorList>
            <person name="Perisin M.A."/>
            <person name="Vetter M."/>
            <person name="Gilbert J.A."/>
            <person name="Bergelson J."/>
        </authorList>
    </citation>
    <scope>NUCLEOTIDE SEQUENCE [LARGE SCALE GENOMIC DNA]</scope>
    <source>
        <strain evidence="1 2">MEJ076</strain>
    </source>
</reference>
<gene>
    <name evidence="1" type="ORF">RU07_12045</name>
</gene>
<dbReference type="InterPro" id="IPR010775">
    <property type="entry name" value="DUF1365"/>
</dbReference>
<accession>A0A0D0KV37</accession>